<dbReference type="EMBL" id="AP019300">
    <property type="protein sequence ID" value="BBH02190.1"/>
    <property type="molecule type" value="Genomic_DNA"/>
</dbReference>
<sequence length="65" mass="7634">MQLRRSDRPRKSTAKSDYVYLQEADFDIGDEADLMSFKKAMESQNADTWREAMLNEIESMKNNQV</sequence>
<organism evidence="1">
    <name type="scientific">Prunus dulcis</name>
    <name type="common">Almond</name>
    <name type="synonym">Amygdalus dulcis</name>
    <dbReference type="NCBI Taxonomy" id="3755"/>
    <lineage>
        <taxon>Eukaryota</taxon>
        <taxon>Viridiplantae</taxon>
        <taxon>Streptophyta</taxon>
        <taxon>Embryophyta</taxon>
        <taxon>Tracheophyta</taxon>
        <taxon>Spermatophyta</taxon>
        <taxon>Magnoliopsida</taxon>
        <taxon>eudicotyledons</taxon>
        <taxon>Gunneridae</taxon>
        <taxon>Pentapetalae</taxon>
        <taxon>rosids</taxon>
        <taxon>fabids</taxon>
        <taxon>Rosales</taxon>
        <taxon>Rosaceae</taxon>
        <taxon>Amygdaloideae</taxon>
        <taxon>Amygdaleae</taxon>
        <taxon>Prunus</taxon>
    </lineage>
</organism>
<name>A0A4Y1RD68_PRUDU</name>
<dbReference type="AlphaFoldDB" id="A0A4Y1RD68"/>
<accession>A0A4Y1RD68</accession>
<proteinExistence type="predicted"/>
<gene>
    <name evidence="1" type="ORF">Prudu_012688</name>
</gene>
<protein>
    <submittedName>
        <fullName evidence="1">Uncharacterized protein</fullName>
    </submittedName>
</protein>
<evidence type="ECO:0000313" key="1">
    <source>
        <dbReference type="EMBL" id="BBH02190.1"/>
    </source>
</evidence>
<reference evidence="1" key="1">
    <citation type="journal article" date="2019" name="Science">
        <title>Mutation of a bHLH transcription factor allowed almond domestication.</title>
        <authorList>
            <person name="Sanchez-Perez R."/>
            <person name="Pavan S."/>
            <person name="Mazzeo R."/>
            <person name="Moldovan C."/>
            <person name="Aiese Cigliano R."/>
            <person name="Del Cueto J."/>
            <person name="Ricciardi F."/>
            <person name="Lotti C."/>
            <person name="Ricciardi L."/>
            <person name="Dicenta F."/>
            <person name="Lopez-Marques R.L."/>
            <person name="Lindberg Moller B."/>
        </authorList>
    </citation>
    <scope>NUCLEOTIDE SEQUENCE</scope>
</reference>